<evidence type="ECO:0000313" key="1">
    <source>
        <dbReference type="EMBL" id="GFO95772.1"/>
    </source>
</evidence>
<comment type="caution">
    <text evidence="1">The sequence shown here is derived from an EMBL/GenBank/DDBJ whole genome shotgun (WGS) entry which is preliminary data.</text>
</comment>
<organism evidence="1 2">
    <name type="scientific">Coprococcus eutactus</name>
    <dbReference type="NCBI Taxonomy" id="33043"/>
    <lineage>
        <taxon>Bacteria</taxon>
        <taxon>Bacillati</taxon>
        <taxon>Bacillota</taxon>
        <taxon>Clostridia</taxon>
        <taxon>Lachnospirales</taxon>
        <taxon>Lachnospiraceae</taxon>
        <taxon>Coprococcus</taxon>
    </lineage>
</organism>
<gene>
    <name evidence="1" type="ORF">COEU31_28180</name>
</gene>
<dbReference type="Proteomes" id="UP000660047">
    <property type="component" value="Unassembled WGS sequence"/>
</dbReference>
<evidence type="ECO:0000313" key="2">
    <source>
        <dbReference type="Proteomes" id="UP000660047"/>
    </source>
</evidence>
<accession>A0AAI9K6Q4</accession>
<reference evidence="1" key="1">
    <citation type="submission" date="2020-06" db="EMBL/GenBank/DDBJ databases">
        <title>Characterization of fructooligosaccharide metabolism and fructooligosaccharide-degrading enzymes in human commensal butyrate producers.</title>
        <authorList>
            <person name="Tanno H."/>
            <person name="Fujii T."/>
            <person name="Hirano K."/>
            <person name="Maeno S."/>
            <person name="Tonozuka T."/>
            <person name="Sakamoto M."/>
            <person name="Ohkuma M."/>
            <person name="Tochio T."/>
            <person name="Endo A."/>
        </authorList>
    </citation>
    <scope>NUCLEOTIDE SEQUENCE</scope>
    <source>
        <strain evidence="1">JCM 31265</strain>
    </source>
</reference>
<dbReference type="AlphaFoldDB" id="A0AAI9K6Q4"/>
<dbReference type="EMBL" id="BLYL01000033">
    <property type="protein sequence ID" value="GFO95772.1"/>
    <property type="molecule type" value="Genomic_DNA"/>
</dbReference>
<proteinExistence type="predicted"/>
<protein>
    <submittedName>
        <fullName evidence="1">Uncharacterized protein</fullName>
    </submittedName>
</protein>
<sequence length="181" mass="21072">MAGISEKGNNGLFGNEVEFNGKYATYARFLKDEVGVFQTFREVYVIGAIVGYLNNRTESKDEGDKVQSASIFPNELSKRKIDLRHIYRTIMLLKEEEGFTLDDYKNRAFRDDPVENPEVYKKNMQIFNSYACGGVEYLYEMFRDKNNVESVVDTLYQFLHEFSVDVGIVEEEELPEFDLKF</sequence>
<name>A0AAI9K6Q4_9FIRM</name>
<dbReference type="RefSeq" id="WP_055223850.1">
    <property type="nucleotide sequence ID" value="NZ_BLYL01000033.1"/>
</dbReference>